<gene>
    <name evidence="1" type="ORF">NDM98_08715</name>
</gene>
<organism evidence="1 2">
    <name type="scientific">Alkalicoccobacillus plakortidis</name>
    <dbReference type="NCBI Taxonomy" id="444060"/>
    <lineage>
        <taxon>Bacteria</taxon>
        <taxon>Bacillati</taxon>
        <taxon>Bacillota</taxon>
        <taxon>Bacilli</taxon>
        <taxon>Bacillales</taxon>
        <taxon>Bacillaceae</taxon>
        <taxon>Alkalicoccobacillus</taxon>
    </lineage>
</organism>
<keyword evidence="2" id="KW-1185">Reference proteome</keyword>
<name>A0ABT0XIL7_9BACI</name>
<proteinExistence type="predicted"/>
<comment type="caution">
    <text evidence="1">The sequence shown here is derived from an EMBL/GenBank/DDBJ whole genome shotgun (WGS) entry which is preliminary data.</text>
</comment>
<dbReference type="Proteomes" id="UP001203665">
    <property type="component" value="Unassembled WGS sequence"/>
</dbReference>
<protein>
    <recommendedName>
        <fullName evidence="3">YD repeat-containing protein</fullName>
    </recommendedName>
</protein>
<evidence type="ECO:0000313" key="1">
    <source>
        <dbReference type="EMBL" id="MCM2675565.1"/>
    </source>
</evidence>
<accession>A0ABT0XIL7</accession>
<evidence type="ECO:0000313" key="2">
    <source>
        <dbReference type="Proteomes" id="UP001203665"/>
    </source>
</evidence>
<dbReference type="RefSeq" id="WP_251606432.1">
    <property type="nucleotide sequence ID" value="NZ_JAMQJY010000001.1"/>
</dbReference>
<dbReference type="EMBL" id="JAMQJY010000001">
    <property type="protein sequence ID" value="MCM2675565.1"/>
    <property type="molecule type" value="Genomic_DNA"/>
</dbReference>
<evidence type="ECO:0008006" key="3">
    <source>
        <dbReference type="Google" id="ProtNLM"/>
    </source>
</evidence>
<sequence>MKIAYQYDPKTKVLTGWIEVQENEGGSYTLPENTTWNAPPEPNYRVVLQSHGGWLETGGPPEEQEESLSRMDILEQAMLEIADMNLQLKERIDKV</sequence>
<reference evidence="1" key="1">
    <citation type="submission" date="2022-06" db="EMBL/GenBank/DDBJ databases">
        <title>Alkalicoccobacillus porphyridii sp. nov., isolated from a marine red alga, Porphyridium purpureum and reclassification of Shouchella plakortidis and Shouchella gibsonii as Alkalicoccobacillus plakortidis comb. nov. and Alkalicoccobacillus gibsonii comb. nov.</title>
        <authorList>
            <person name="Kim K.H."/>
            <person name="Lee J.K."/>
            <person name="Han D.M."/>
            <person name="Baek J.H."/>
            <person name="Jeon C.O."/>
        </authorList>
    </citation>
    <scope>NUCLEOTIDE SEQUENCE</scope>
    <source>
        <strain evidence="1">DSM 19153</strain>
    </source>
</reference>